<gene>
    <name evidence="2" type="ORF">AGLY_007120</name>
</gene>
<comment type="caution">
    <text evidence="2">The sequence shown here is derived from an EMBL/GenBank/DDBJ whole genome shotgun (WGS) entry which is preliminary data.</text>
</comment>
<evidence type="ECO:0000256" key="1">
    <source>
        <dbReference type="SAM" id="Phobius"/>
    </source>
</evidence>
<feature type="non-terminal residue" evidence="2">
    <location>
        <position position="1"/>
    </location>
</feature>
<organism evidence="2 3">
    <name type="scientific">Aphis glycines</name>
    <name type="common">Soybean aphid</name>
    <dbReference type="NCBI Taxonomy" id="307491"/>
    <lineage>
        <taxon>Eukaryota</taxon>
        <taxon>Metazoa</taxon>
        <taxon>Ecdysozoa</taxon>
        <taxon>Arthropoda</taxon>
        <taxon>Hexapoda</taxon>
        <taxon>Insecta</taxon>
        <taxon>Pterygota</taxon>
        <taxon>Neoptera</taxon>
        <taxon>Paraneoptera</taxon>
        <taxon>Hemiptera</taxon>
        <taxon>Sternorrhyncha</taxon>
        <taxon>Aphidomorpha</taxon>
        <taxon>Aphidoidea</taxon>
        <taxon>Aphididae</taxon>
        <taxon>Aphidini</taxon>
        <taxon>Aphis</taxon>
        <taxon>Aphis</taxon>
    </lineage>
</organism>
<dbReference type="EMBL" id="VYZN01000023">
    <property type="protein sequence ID" value="KAE9536331.1"/>
    <property type="molecule type" value="Genomic_DNA"/>
</dbReference>
<keyword evidence="1" id="KW-0472">Membrane</keyword>
<accession>A0A6G0TP85</accession>
<feature type="transmembrane region" description="Helical" evidence="1">
    <location>
        <begin position="134"/>
        <end position="152"/>
    </location>
</feature>
<reference evidence="2 3" key="1">
    <citation type="submission" date="2019-08" db="EMBL/GenBank/DDBJ databases">
        <title>The genome of the soybean aphid Biotype 1, its phylome, world population structure and adaptation to the North American continent.</title>
        <authorList>
            <person name="Giordano R."/>
            <person name="Donthu R.K."/>
            <person name="Hernandez A.G."/>
            <person name="Wright C.L."/>
            <person name="Zimin A.V."/>
        </authorList>
    </citation>
    <scope>NUCLEOTIDE SEQUENCE [LARGE SCALE GENOMIC DNA]</scope>
    <source>
        <tissue evidence="2">Whole aphids</tissue>
    </source>
</reference>
<keyword evidence="3" id="KW-1185">Reference proteome</keyword>
<feature type="transmembrane region" description="Helical" evidence="1">
    <location>
        <begin position="164"/>
        <end position="183"/>
    </location>
</feature>
<evidence type="ECO:0000313" key="2">
    <source>
        <dbReference type="EMBL" id="KAE9536331.1"/>
    </source>
</evidence>
<protein>
    <submittedName>
        <fullName evidence="2">Uncharacterized protein</fullName>
    </submittedName>
</protein>
<dbReference type="Proteomes" id="UP000475862">
    <property type="component" value="Unassembled WGS sequence"/>
</dbReference>
<feature type="transmembrane region" description="Helical" evidence="1">
    <location>
        <begin position="33"/>
        <end position="57"/>
    </location>
</feature>
<keyword evidence="1" id="KW-1133">Transmembrane helix</keyword>
<keyword evidence="1" id="KW-0812">Transmembrane</keyword>
<proteinExistence type="predicted"/>
<sequence length="237" mass="27981">VVSEESIILHNYQMIKFNKKHSILSKRKQKDLIYFYMLKINGSIFEVCAIVGCQHFIILNNKYHELYCFWRAFHLQLFINTSAFDFDDVLYFLNLRMISSYKTRSYYYIKQIQSQILLYLDVISTFDEKRIKTLNYIYIIIILYLCGSASKFRPPSHRAPAKIITVYTINFLFANLYTLFDLLNNLVCLGSTTIGILQLYTYSVKPYYYVLVLFDPGLLSKEICCKQTNISILYSTC</sequence>
<name>A0A6G0TP85_APHGL</name>
<dbReference type="AlphaFoldDB" id="A0A6G0TP85"/>
<evidence type="ECO:0000313" key="3">
    <source>
        <dbReference type="Proteomes" id="UP000475862"/>
    </source>
</evidence>